<evidence type="ECO:0000313" key="5">
    <source>
        <dbReference type="Proteomes" id="UP000825729"/>
    </source>
</evidence>
<feature type="signal peptide" evidence="2">
    <location>
        <begin position="1"/>
        <end position="20"/>
    </location>
</feature>
<feature type="chain" id="PRO_5043944591" description="Pectinesterase inhibitor domain-containing protein" evidence="2">
    <location>
        <begin position="21"/>
        <end position="164"/>
    </location>
</feature>
<dbReference type="NCBIfam" id="TIGR01614">
    <property type="entry name" value="PME_inhib"/>
    <property type="match status" value="1"/>
</dbReference>
<dbReference type="Gene3D" id="1.20.140.40">
    <property type="entry name" value="Invertase/pectin methylesterase inhibitor family protein"/>
    <property type="match status" value="1"/>
</dbReference>
<accession>A0AAV7FGZ0</accession>
<comment type="caution">
    <text evidence="4">The sequence shown here is derived from an EMBL/GenBank/DDBJ whole genome shotgun (WGS) entry which is preliminary data.</text>
</comment>
<dbReference type="AlphaFoldDB" id="A0AAV7FGZ0"/>
<dbReference type="CDD" id="cd15801">
    <property type="entry name" value="PMEI-like_1"/>
    <property type="match status" value="1"/>
</dbReference>
<dbReference type="Pfam" id="PF04043">
    <property type="entry name" value="PMEI"/>
    <property type="match status" value="1"/>
</dbReference>
<keyword evidence="1 2" id="KW-0732">Signal</keyword>
<dbReference type="InterPro" id="IPR051955">
    <property type="entry name" value="PME_Inhibitor"/>
</dbReference>
<evidence type="ECO:0000313" key="4">
    <source>
        <dbReference type="EMBL" id="KAG9459461.1"/>
    </source>
</evidence>
<evidence type="ECO:0000259" key="3">
    <source>
        <dbReference type="SMART" id="SM00856"/>
    </source>
</evidence>
<dbReference type="PANTHER" id="PTHR31080">
    <property type="entry name" value="PECTINESTERASE INHIBITOR-LIKE"/>
    <property type="match status" value="1"/>
</dbReference>
<dbReference type="InterPro" id="IPR006501">
    <property type="entry name" value="Pectinesterase_inhib_dom"/>
</dbReference>
<dbReference type="SMART" id="SM00856">
    <property type="entry name" value="PMEI"/>
    <property type="match status" value="1"/>
</dbReference>
<evidence type="ECO:0000256" key="2">
    <source>
        <dbReference type="SAM" id="SignalP"/>
    </source>
</evidence>
<name>A0AAV7FGZ0_ARIFI</name>
<keyword evidence="5" id="KW-1185">Reference proteome</keyword>
<evidence type="ECO:0000256" key="1">
    <source>
        <dbReference type="ARBA" id="ARBA00022729"/>
    </source>
</evidence>
<dbReference type="PANTHER" id="PTHR31080:SF296">
    <property type="entry name" value="OS05G0360900 PROTEIN"/>
    <property type="match status" value="1"/>
</dbReference>
<reference evidence="4 5" key="1">
    <citation type="submission" date="2021-07" db="EMBL/GenBank/DDBJ databases">
        <title>The Aristolochia fimbriata genome: insights into angiosperm evolution, floral development and chemical biosynthesis.</title>
        <authorList>
            <person name="Jiao Y."/>
        </authorList>
    </citation>
    <scope>NUCLEOTIDE SEQUENCE [LARGE SCALE GENOMIC DNA]</scope>
    <source>
        <strain evidence="4">IBCAS-2021</strain>
        <tissue evidence="4">Leaf</tissue>
    </source>
</reference>
<dbReference type="InterPro" id="IPR035513">
    <property type="entry name" value="Invertase/methylesterase_inhib"/>
</dbReference>
<dbReference type="GO" id="GO:0004857">
    <property type="term" value="F:enzyme inhibitor activity"/>
    <property type="evidence" value="ECO:0007669"/>
    <property type="project" value="InterPro"/>
</dbReference>
<dbReference type="SUPFAM" id="SSF101148">
    <property type="entry name" value="Plant invertase/pectin methylesterase inhibitor"/>
    <property type="match status" value="1"/>
</dbReference>
<gene>
    <name evidence="4" type="ORF">H6P81_003969</name>
</gene>
<dbReference type="EMBL" id="JAINDJ010000002">
    <property type="protein sequence ID" value="KAG9459461.1"/>
    <property type="molecule type" value="Genomic_DNA"/>
</dbReference>
<protein>
    <recommendedName>
        <fullName evidence="3">Pectinesterase inhibitor domain-containing protein</fullName>
    </recommendedName>
</protein>
<proteinExistence type="predicted"/>
<sequence length="164" mass="17905">MSCRNSYFLLLLALFIISQAHTMLASDTEAGLGYIQFTCKNTSEYDLCVSTLQSDPTSMTADLKGLLTNVLRATTAYGADVATKVTELSKTDQDPFLMQCYTDCSERYIDAVDQIDDSVAALDSKGFDDVVAWVNAAIADVQTCEAGFLQKPGYTSAIKDQNYI</sequence>
<organism evidence="4 5">
    <name type="scientific">Aristolochia fimbriata</name>
    <name type="common">White veined hardy Dutchman's pipe vine</name>
    <dbReference type="NCBI Taxonomy" id="158543"/>
    <lineage>
        <taxon>Eukaryota</taxon>
        <taxon>Viridiplantae</taxon>
        <taxon>Streptophyta</taxon>
        <taxon>Embryophyta</taxon>
        <taxon>Tracheophyta</taxon>
        <taxon>Spermatophyta</taxon>
        <taxon>Magnoliopsida</taxon>
        <taxon>Magnoliidae</taxon>
        <taxon>Piperales</taxon>
        <taxon>Aristolochiaceae</taxon>
        <taxon>Aristolochia</taxon>
    </lineage>
</organism>
<feature type="domain" description="Pectinesterase inhibitor" evidence="3">
    <location>
        <begin position="30"/>
        <end position="164"/>
    </location>
</feature>
<dbReference type="Proteomes" id="UP000825729">
    <property type="component" value="Unassembled WGS sequence"/>
</dbReference>